<evidence type="ECO:0000313" key="1">
    <source>
        <dbReference type="EMBL" id="AFK89102.1"/>
    </source>
</evidence>
<reference evidence="1" key="1">
    <citation type="submission" date="2012-01" db="EMBL/GenBank/DDBJ databases">
        <authorList>
            <person name="Summers A.O."/>
            <person name="Wireman J."/>
        </authorList>
    </citation>
    <scope>NUCLEOTIDE SEQUENCE</scope>
    <source>
        <strain evidence="1">B76</strain>
        <plasmid evidence="1">pB76-81</plasmid>
    </source>
</reference>
<keyword evidence="1" id="KW-0614">Plasmid</keyword>
<dbReference type="EMBL" id="JQ418525">
    <property type="protein sequence ID" value="AFK89102.1"/>
    <property type="molecule type" value="Genomic_DNA"/>
</dbReference>
<protein>
    <submittedName>
        <fullName evidence="1">Uncharacterized protein</fullName>
    </submittedName>
</protein>
<organism evidence="1">
    <name type="scientific">Pseudomonas syringae</name>
    <dbReference type="NCBI Taxonomy" id="317"/>
    <lineage>
        <taxon>Bacteria</taxon>
        <taxon>Pseudomonadati</taxon>
        <taxon>Pseudomonadota</taxon>
        <taxon>Gammaproteobacteria</taxon>
        <taxon>Pseudomonadales</taxon>
        <taxon>Pseudomonadaceae</taxon>
        <taxon>Pseudomonas</taxon>
    </lineage>
</organism>
<dbReference type="AlphaFoldDB" id="I3W0H5"/>
<proteinExistence type="predicted"/>
<sequence>MRSDTSFGKEYERQFGRAGIEGRMSEVHLNGIVLGGNRAKTSDFRHGLKAIQTRGVKA</sequence>
<name>I3W0H5_PSESX</name>
<geneLocation type="plasmid" evidence="1">
    <name>pB76-81</name>
</geneLocation>
<accession>I3W0H5</accession>